<dbReference type="InterPro" id="IPR050446">
    <property type="entry name" value="FAD-oxidoreductase/Apoptosis"/>
</dbReference>
<proteinExistence type="predicted"/>
<accession>A0ABQ2VSS3</accession>
<dbReference type="SUPFAM" id="SSF55424">
    <property type="entry name" value="FAD/NAD-linked reductases, dimerisation (C-terminal) domain"/>
    <property type="match status" value="1"/>
</dbReference>
<dbReference type="InterPro" id="IPR023753">
    <property type="entry name" value="FAD/NAD-binding_dom"/>
</dbReference>
<keyword evidence="2" id="KW-0285">Flavoprotein</keyword>
<evidence type="ECO:0000259" key="5">
    <source>
        <dbReference type="Pfam" id="PF07992"/>
    </source>
</evidence>
<reference evidence="8" key="1">
    <citation type="journal article" date="2019" name="Int. J. Syst. Evol. Microbiol.">
        <title>The Global Catalogue of Microorganisms (GCM) 10K type strain sequencing project: providing services to taxonomists for standard genome sequencing and annotation.</title>
        <authorList>
            <consortium name="The Broad Institute Genomics Platform"/>
            <consortium name="The Broad Institute Genome Sequencing Center for Infectious Disease"/>
            <person name="Wu L."/>
            <person name="Ma J."/>
        </authorList>
    </citation>
    <scope>NUCLEOTIDE SEQUENCE [LARGE SCALE GENOMIC DNA]</scope>
    <source>
        <strain evidence="8">JCM 4376</strain>
    </source>
</reference>
<dbReference type="Pfam" id="PF07992">
    <property type="entry name" value="Pyr_redox_2"/>
    <property type="match status" value="1"/>
</dbReference>
<dbReference type="Proteomes" id="UP000660675">
    <property type="component" value="Unassembled WGS sequence"/>
</dbReference>
<dbReference type="PANTHER" id="PTHR43557">
    <property type="entry name" value="APOPTOSIS-INDUCING FACTOR 1"/>
    <property type="match status" value="1"/>
</dbReference>
<dbReference type="PRINTS" id="PR00368">
    <property type="entry name" value="FADPNR"/>
</dbReference>
<comment type="cofactor">
    <cofactor evidence="1">
        <name>FAD</name>
        <dbReference type="ChEBI" id="CHEBI:57692"/>
    </cofactor>
</comment>
<evidence type="ECO:0000256" key="2">
    <source>
        <dbReference type="ARBA" id="ARBA00022630"/>
    </source>
</evidence>
<evidence type="ECO:0000256" key="3">
    <source>
        <dbReference type="ARBA" id="ARBA00022827"/>
    </source>
</evidence>
<protein>
    <submittedName>
        <fullName evidence="7">Hypothetical rubredoxin/ferredoxin reductase</fullName>
    </submittedName>
</protein>
<feature type="domain" description="FAD/NAD(P)-binding" evidence="5">
    <location>
        <begin position="3"/>
        <end position="299"/>
    </location>
</feature>
<evidence type="ECO:0000256" key="1">
    <source>
        <dbReference type="ARBA" id="ARBA00001974"/>
    </source>
</evidence>
<sequence>MTRIAMVGAGLSAVSACDALRGGGYDGEIVLLSDEAGPPYDRPPLSKDVLTGSAATRGDIALRPADWYEKQRVELRPGIAVTALRPDEGVLELADGSELTADRIVLATGGTARTLPVPGADDPAVHTLRTWAEAERLRARLVPGARIAVIGAGLIGAETAAVATALGCAVTLIDPVPVPLTAVVGPDIAGALHARHRAEGIDVITGGVERIDRAPGTEEVTVTVGGRPEPVAADTVVVGIGIRPATALAEAAGLTVDNGIVVDVAQRTSHPRVYAVGDVARRSGDPVRHEHWDAARSSGQAAAAGLLGAAPPARSASWFWSDRYGSRLEGVGSMADAEETVVRGDVASGAFTVFGLRASVLIAAAAIDRPKDIKAAQRLIARAVPVRADRLTDPATELRALLRG</sequence>
<dbReference type="Pfam" id="PF14759">
    <property type="entry name" value="Reductase_C"/>
    <property type="match status" value="1"/>
</dbReference>
<comment type="caution">
    <text evidence="7">The sequence shown here is derived from an EMBL/GenBank/DDBJ whole genome shotgun (WGS) entry which is preliminary data.</text>
</comment>
<name>A0ABQ2VSS3_9ACTN</name>
<gene>
    <name evidence="7" type="ORF">GCM10015535_07600</name>
</gene>
<dbReference type="SUPFAM" id="SSF51905">
    <property type="entry name" value="FAD/NAD(P)-binding domain"/>
    <property type="match status" value="2"/>
</dbReference>
<organism evidence="7 8">
    <name type="scientific">Streptomyces gelaticus</name>
    <dbReference type="NCBI Taxonomy" id="285446"/>
    <lineage>
        <taxon>Bacteria</taxon>
        <taxon>Bacillati</taxon>
        <taxon>Actinomycetota</taxon>
        <taxon>Actinomycetes</taxon>
        <taxon>Kitasatosporales</taxon>
        <taxon>Streptomycetaceae</taxon>
        <taxon>Streptomyces</taxon>
    </lineage>
</organism>
<feature type="domain" description="Reductase C-terminal" evidence="6">
    <location>
        <begin position="318"/>
        <end position="402"/>
    </location>
</feature>
<dbReference type="InterPro" id="IPR028202">
    <property type="entry name" value="Reductase_C"/>
</dbReference>
<evidence type="ECO:0000313" key="7">
    <source>
        <dbReference type="EMBL" id="GGV76196.1"/>
    </source>
</evidence>
<evidence type="ECO:0000259" key="6">
    <source>
        <dbReference type="Pfam" id="PF14759"/>
    </source>
</evidence>
<dbReference type="Gene3D" id="3.30.390.30">
    <property type="match status" value="1"/>
</dbReference>
<keyword evidence="8" id="KW-1185">Reference proteome</keyword>
<dbReference type="RefSeq" id="WP_189540988.1">
    <property type="nucleotide sequence ID" value="NZ_BMTF01000002.1"/>
</dbReference>
<dbReference type="PROSITE" id="PS51257">
    <property type="entry name" value="PROKAR_LIPOPROTEIN"/>
    <property type="match status" value="1"/>
</dbReference>
<keyword evidence="4" id="KW-0560">Oxidoreductase</keyword>
<keyword evidence="3" id="KW-0274">FAD</keyword>
<dbReference type="PRINTS" id="PR00411">
    <property type="entry name" value="PNDRDTASEI"/>
</dbReference>
<dbReference type="PANTHER" id="PTHR43557:SF2">
    <property type="entry name" value="RIESKE DOMAIN-CONTAINING PROTEIN-RELATED"/>
    <property type="match status" value="1"/>
</dbReference>
<evidence type="ECO:0000256" key="4">
    <source>
        <dbReference type="ARBA" id="ARBA00023002"/>
    </source>
</evidence>
<dbReference type="InterPro" id="IPR036188">
    <property type="entry name" value="FAD/NAD-bd_sf"/>
</dbReference>
<dbReference type="EMBL" id="BMTF01000002">
    <property type="protein sequence ID" value="GGV76196.1"/>
    <property type="molecule type" value="Genomic_DNA"/>
</dbReference>
<dbReference type="InterPro" id="IPR016156">
    <property type="entry name" value="FAD/NAD-linked_Rdtase_dimer_sf"/>
</dbReference>
<evidence type="ECO:0000313" key="8">
    <source>
        <dbReference type="Proteomes" id="UP000660675"/>
    </source>
</evidence>
<dbReference type="Gene3D" id="3.50.50.60">
    <property type="entry name" value="FAD/NAD(P)-binding domain"/>
    <property type="match status" value="2"/>
</dbReference>